<dbReference type="Proteomes" id="UP000789901">
    <property type="component" value="Unassembled WGS sequence"/>
</dbReference>
<protein>
    <submittedName>
        <fullName evidence="2">24156_t:CDS:1</fullName>
    </submittedName>
</protein>
<sequence>MAPQAAPTTSYTSISQSTWPLSNPLSSISIPSLTNREWNEQYQANISSTWAQATQTNTNNSNAVLHSTATHTEHTMAPQQLQNSVNVASTSPNNKGKEMVQLIQHNTYDSQINNNSFIPQLPHYK</sequence>
<keyword evidence="3" id="KW-1185">Reference proteome</keyword>
<evidence type="ECO:0000256" key="1">
    <source>
        <dbReference type="SAM" id="MobiDB-lite"/>
    </source>
</evidence>
<reference evidence="2 3" key="1">
    <citation type="submission" date="2021-06" db="EMBL/GenBank/DDBJ databases">
        <authorList>
            <person name="Kallberg Y."/>
            <person name="Tangrot J."/>
            <person name="Rosling A."/>
        </authorList>
    </citation>
    <scope>NUCLEOTIDE SEQUENCE [LARGE SCALE GENOMIC DNA]</scope>
    <source>
        <strain evidence="2 3">120-4 pot B 10/14</strain>
    </source>
</reference>
<evidence type="ECO:0000313" key="2">
    <source>
        <dbReference type="EMBL" id="CAG8531826.1"/>
    </source>
</evidence>
<feature type="compositionally biased region" description="Polar residues" evidence="1">
    <location>
        <begin position="1"/>
        <end position="19"/>
    </location>
</feature>
<comment type="caution">
    <text evidence="2">The sequence shown here is derived from an EMBL/GenBank/DDBJ whole genome shotgun (WGS) entry which is preliminary data.</text>
</comment>
<feature type="region of interest" description="Disordered" evidence="1">
    <location>
        <begin position="1"/>
        <end position="26"/>
    </location>
</feature>
<feature type="region of interest" description="Disordered" evidence="1">
    <location>
        <begin position="54"/>
        <end position="81"/>
    </location>
</feature>
<name>A0ABN7U7V6_GIGMA</name>
<proteinExistence type="predicted"/>
<accession>A0ABN7U7V6</accession>
<feature type="compositionally biased region" description="Low complexity" evidence="1">
    <location>
        <begin position="54"/>
        <end position="63"/>
    </location>
</feature>
<organism evidence="2 3">
    <name type="scientific">Gigaspora margarita</name>
    <dbReference type="NCBI Taxonomy" id="4874"/>
    <lineage>
        <taxon>Eukaryota</taxon>
        <taxon>Fungi</taxon>
        <taxon>Fungi incertae sedis</taxon>
        <taxon>Mucoromycota</taxon>
        <taxon>Glomeromycotina</taxon>
        <taxon>Glomeromycetes</taxon>
        <taxon>Diversisporales</taxon>
        <taxon>Gigasporaceae</taxon>
        <taxon>Gigaspora</taxon>
    </lineage>
</organism>
<evidence type="ECO:0000313" key="3">
    <source>
        <dbReference type="Proteomes" id="UP000789901"/>
    </source>
</evidence>
<gene>
    <name evidence="2" type="ORF">GMARGA_LOCUS3659</name>
</gene>
<dbReference type="EMBL" id="CAJVQB010001343">
    <property type="protein sequence ID" value="CAG8531826.1"/>
    <property type="molecule type" value="Genomic_DNA"/>
</dbReference>